<keyword evidence="6 9" id="KW-0731">Sigma factor</keyword>
<feature type="domain" description="RNA polymerase sigma factor 54 core-binding" evidence="12">
    <location>
        <begin position="160"/>
        <end position="351"/>
    </location>
</feature>
<name>A0ABW5EST0_9BURK</name>
<keyword evidence="5 9" id="KW-0805">Transcription regulation</keyword>
<dbReference type="InterPro" id="IPR038709">
    <property type="entry name" value="RpoN_core-bd_sf"/>
</dbReference>
<dbReference type="Gene3D" id="1.10.10.1330">
    <property type="entry name" value="RNA polymerase sigma-54 factor, core-binding domain"/>
    <property type="match status" value="1"/>
</dbReference>
<organism evidence="13 14">
    <name type="scientific">Delftia deserti</name>
    <dbReference type="NCBI Taxonomy" id="1651218"/>
    <lineage>
        <taxon>Bacteria</taxon>
        <taxon>Pseudomonadati</taxon>
        <taxon>Pseudomonadota</taxon>
        <taxon>Betaproteobacteria</taxon>
        <taxon>Burkholderiales</taxon>
        <taxon>Comamonadaceae</taxon>
        <taxon>Delftia</taxon>
    </lineage>
</organism>
<dbReference type="Pfam" id="PF04963">
    <property type="entry name" value="Sigma54_CBD"/>
    <property type="match status" value="1"/>
</dbReference>
<dbReference type="PIRSF" id="PIRSF000774">
    <property type="entry name" value="RpoN"/>
    <property type="match status" value="1"/>
</dbReference>
<dbReference type="EMBL" id="JBHUIG010000023">
    <property type="protein sequence ID" value="MFD2321167.1"/>
    <property type="molecule type" value="Genomic_DNA"/>
</dbReference>
<evidence type="ECO:0000256" key="2">
    <source>
        <dbReference type="ARBA" id="ARBA00022478"/>
    </source>
</evidence>
<dbReference type="Proteomes" id="UP001597287">
    <property type="component" value="Unassembled WGS sequence"/>
</dbReference>
<dbReference type="NCBIfam" id="NF009118">
    <property type="entry name" value="PRK12469.1"/>
    <property type="match status" value="1"/>
</dbReference>
<sequence>MGSMHLRADIRQSQTLSPRLQLAVRMLQMSSLDFAAVVRSKLEDNPFLEDPQDAQDGEYEQGLLDGKELGEEDREGDMGRLAPEAGLSPDTGMDDGIGFGIGMGIGMDMDLDLPGMQHPPDPADHLPGPATEPADDRDLWLADMHAGTRQGGDGESTAMDLAACETTLAMHLHGQLNVMAMTPRDLCMARAIVESLDDDGYLRTDLQELAGLLALSPAPDAQEMLIALRLVQSLDPAGVAARSVGECLLLQCPQIGDAHLRQLAQAMVQDHMDALAARDVPRLARALQVPPAQITQALDCIRRLNPRPGWNFGSSHVDYIVPDVIVRRGQNGWNVHLNPAVVPRVRLNRVYEQLFQRHRRSGQNQLADHLQDARWTVRNVEQRFSTILDVAQAIVRKQQLFLEFGAMAMKPLVLREIAEEVGVHESTVSRVTNNKYMATPTGVFELKHFFSRPMLSASGNACSATAIRELIGDIIAAESDARPLSDVEIARQLGAQGLVVARRTVTKYRQLLRIEPADRRRRHA</sequence>
<dbReference type="PROSITE" id="PS00717">
    <property type="entry name" value="SIGMA54_1"/>
    <property type="match status" value="1"/>
</dbReference>
<dbReference type="PRINTS" id="PR00045">
    <property type="entry name" value="SIGMA54FCT"/>
</dbReference>
<keyword evidence="2 9" id="KW-0240">DNA-directed RNA polymerase</keyword>
<dbReference type="PANTHER" id="PTHR32248:SF4">
    <property type="entry name" value="RNA POLYMERASE SIGMA-54 FACTOR"/>
    <property type="match status" value="1"/>
</dbReference>
<dbReference type="InterPro" id="IPR000394">
    <property type="entry name" value="RNA_pol_sigma_54"/>
</dbReference>
<dbReference type="RefSeq" id="WP_380109743.1">
    <property type="nucleotide sequence ID" value="NZ_JBHSIH010000001.1"/>
</dbReference>
<dbReference type="InterPro" id="IPR007634">
    <property type="entry name" value="RNA_pol_sigma_54_DNA-bd"/>
</dbReference>
<dbReference type="PROSITE" id="PS00718">
    <property type="entry name" value="SIGMA54_2"/>
    <property type="match status" value="1"/>
</dbReference>
<dbReference type="Pfam" id="PF04552">
    <property type="entry name" value="Sigma54_DBD"/>
    <property type="match status" value="1"/>
</dbReference>
<evidence type="ECO:0000259" key="11">
    <source>
        <dbReference type="Pfam" id="PF04552"/>
    </source>
</evidence>
<dbReference type="Pfam" id="PF00309">
    <property type="entry name" value="Sigma54_AID"/>
    <property type="match status" value="1"/>
</dbReference>
<evidence type="ECO:0000256" key="1">
    <source>
        <dbReference type="ARBA" id="ARBA00008798"/>
    </source>
</evidence>
<protein>
    <recommendedName>
        <fullName evidence="9">RNA polymerase sigma-54 factor</fullName>
    </recommendedName>
</protein>
<evidence type="ECO:0000256" key="10">
    <source>
        <dbReference type="SAM" id="MobiDB-lite"/>
    </source>
</evidence>
<comment type="function">
    <text evidence="9">Sigma factors are initiation factors that promote the attachment of RNA polymerase to specific initiation sites and are then released.</text>
</comment>
<evidence type="ECO:0000313" key="14">
    <source>
        <dbReference type="Proteomes" id="UP001597287"/>
    </source>
</evidence>
<evidence type="ECO:0000313" key="13">
    <source>
        <dbReference type="EMBL" id="MFD2321167.1"/>
    </source>
</evidence>
<comment type="caution">
    <text evidence="13">The sequence shown here is derived from an EMBL/GenBank/DDBJ whole genome shotgun (WGS) entry which is preliminary data.</text>
</comment>
<evidence type="ECO:0000256" key="4">
    <source>
        <dbReference type="ARBA" id="ARBA00022695"/>
    </source>
</evidence>
<keyword evidence="4 9" id="KW-0548">Nucleotidyltransferase</keyword>
<feature type="region of interest" description="Disordered" evidence="10">
    <location>
        <begin position="70"/>
        <end position="93"/>
    </location>
</feature>
<keyword evidence="7 9" id="KW-0238">DNA-binding</keyword>
<keyword evidence="3 9" id="KW-0808">Transferase</keyword>
<keyword evidence="8 9" id="KW-0804">Transcription</keyword>
<proteinExistence type="inferred from homology"/>
<evidence type="ECO:0000256" key="3">
    <source>
        <dbReference type="ARBA" id="ARBA00022679"/>
    </source>
</evidence>
<keyword evidence="14" id="KW-1185">Reference proteome</keyword>
<evidence type="ECO:0000256" key="9">
    <source>
        <dbReference type="PIRNR" id="PIRNR000774"/>
    </source>
</evidence>
<accession>A0ABW5EST0</accession>
<reference evidence="14" key="1">
    <citation type="journal article" date="2019" name="Int. J. Syst. Evol. Microbiol.">
        <title>The Global Catalogue of Microorganisms (GCM) 10K type strain sequencing project: providing services to taxonomists for standard genome sequencing and annotation.</title>
        <authorList>
            <consortium name="The Broad Institute Genomics Platform"/>
            <consortium name="The Broad Institute Genome Sequencing Center for Infectious Disease"/>
            <person name="Wu L."/>
            <person name="Ma J."/>
        </authorList>
    </citation>
    <scope>NUCLEOTIDE SEQUENCE [LARGE SCALE GENOMIC DNA]</scope>
    <source>
        <strain evidence="14">CCUG 62793</strain>
    </source>
</reference>
<dbReference type="PROSITE" id="PS50044">
    <property type="entry name" value="SIGMA54_3"/>
    <property type="match status" value="1"/>
</dbReference>
<feature type="domain" description="RNA polymerase sigma factor 54 DNA-binding" evidence="11">
    <location>
        <begin position="365"/>
        <end position="522"/>
    </location>
</feature>
<dbReference type="Gene3D" id="1.10.10.60">
    <property type="entry name" value="Homeodomain-like"/>
    <property type="match status" value="1"/>
</dbReference>
<evidence type="ECO:0000256" key="7">
    <source>
        <dbReference type="ARBA" id="ARBA00023125"/>
    </source>
</evidence>
<evidence type="ECO:0000256" key="8">
    <source>
        <dbReference type="ARBA" id="ARBA00023163"/>
    </source>
</evidence>
<evidence type="ECO:0000256" key="6">
    <source>
        <dbReference type="ARBA" id="ARBA00023082"/>
    </source>
</evidence>
<dbReference type="InterPro" id="IPR007046">
    <property type="entry name" value="RNA_pol_sigma_54_core-bd"/>
</dbReference>
<evidence type="ECO:0000259" key="12">
    <source>
        <dbReference type="Pfam" id="PF04963"/>
    </source>
</evidence>
<gene>
    <name evidence="13" type="primary">rpoN</name>
    <name evidence="13" type="ORF">ACFSPV_20950</name>
</gene>
<dbReference type="PANTHER" id="PTHR32248">
    <property type="entry name" value="RNA POLYMERASE SIGMA-54 FACTOR"/>
    <property type="match status" value="1"/>
</dbReference>
<dbReference type="NCBIfam" id="TIGR02395">
    <property type="entry name" value="rpoN_sigma"/>
    <property type="match status" value="1"/>
</dbReference>
<evidence type="ECO:0000256" key="5">
    <source>
        <dbReference type="ARBA" id="ARBA00023015"/>
    </source>
</evidence>
<comment type="similarity">
    <text evidence="1 9">Belongs to the sigma-54 factor family.</text>
</comment>